<dbReference type="InterPro" id="IPR017972">
    <property type="entry name" value="Cyt_P450_CS"/>
</dbReference>
<dbReference type="Gene3D" id="1.10.630.10">
    <property type="entry name" value="Cytochrome P450"/>
    <property type="match status" value="2"/>
</dbReference>
<dbReference type="STRING" id="6669.E9G8E5"/>
<evidence type="ECO:0000256" key="2">
    <source>
        <dbReference type="ARBA" id="ARBA00010617"/>
    </source>
</evidence>
<feature type="signal peptide" evidence="10">
    <location>
        <begin position="1"/>
        <end position="21"/>
    </location>
</feature>
<proteinExistence type="inferred from homology"/>
<dbReference type="PhylomeDB" id="E9G8E5"/>
<dbReference type="InterPro" id="IPR036396">
    <property type="entry name" value="Cyt_P450_sf"/>
</dbReference>
<dbReference type="InterPro" id="IPR050182">
    <property type="entry name" value="Cytochrome_P450_fam2"/>
</dbReference>
<dbReference type="OrthoDB" id="1103324at2759"/>
<dbReference type="GO" id="GO:0006805">
    <property type="term" value="P:xenobiotic metabolic process"/>
    <property type="evidence" value="ECO:0000318"/>
    <property type="project" value="GO_Central"/>
</dbReference>
<dbReference type="Proteomes" id="UP000000305">
    <property type="component" value="Unassembled WGS sequence"/>
</dbReference>
<keyword evidence="12" id="KW-1185">Reference proteome</keyword>
<accession>E9G8E5</accession>
<dbReference type="eggNOG" id="KOG0156">
    <property type="taxonomic scope" value="Eukaryota"/>
</dbReference>
<comment type="similarity">
    <text evidence="2 9">Belongs to the cytochrome P450 family.</text>
</comment>
<sequence length="396" mass="44413">MPNLLILFGPVLVLYTLIKLSKRPPRFPPGPRGLPLLGYLSPVLSKKESFFKAMQKLAKKYGPVTGFYLGPNQPLISVVGTEAVREALQNQDLDGRLCGALQLHSLTFGERLGITFVEGDVWKKQRKFTHRHLRELGFGKTSIENQMMNEITDLMSVVAQMARSHPDHVVDFESIFAVSNTIDEHLLTRIKEDAPRDFIDVYLAEMEEQSKKDSSSTYSIFAILSMINYPTIQQKVRDELEEICGDSLPLPYTEAVLMEVMRMSPIAPLAVPHRAMKDTQLQGFTIPKGSVLAINLDSVFKDPIAWGDPEIFRPERHLDQEGKVFRNDAFIPFGLGKRVCLGEALARNTVFLFIASFVKTFQLKPLPNQPPPTLEPAIGFVSNPQPFKAVVIPCAH</sequence>
<dbReference type="EMBL" id="GL732535">
    <property type="protein sequence ID" value="EFX83959.1"/>
    <property type="molecule type" value="Genomic_DNA"/>
</dbReference>
<dbReference type="HOGENOM" id="CLU_001570_22_0_1"/>
<gene>
    <name evidence="11" type="ORF">DAPPUDRAFT_239125</name>
</gene>
<dbReference type="AlphaFoldDB" id="E9G8E5"/>
<evidence type="ECO:0000256" key="10">
    <source>
        <dbReference type="SAM" id="SignalP"/>
    </source>
</evidence>
<dbReference type="GO" id="GO:0005737">
    <property type="term" value="C:cytoplasm"/>
    <property type="evidence" value="ECO:0000318"/>
    <property type="project" value="GO_Central"/>
</dbReference>
<evidence type="ECO:0000256" key="8">
    <source>
        <dbReference type="PIRSR" id="PIRSR602401-1"/>
    </source>
</evidence>
<evidence type="ECO:0000256" key="3">
    <source>
        <dbReference type="ARBA" id="ARBA00022617"/>
    </source>
</evidence>
<dbReference type="FunFam" id="1.10.630.10:FF:000221">
    <property type="entry name" value="Uncharacterized protein"/>
    <property type="match status" value="1"/>
</dbReference>
<keyword evidence="4 8" id="KW-0479">Metal-binding</keyword>
<evidence type="ECO:0000256" key="1">
    <source>
        <dbReference type="ARBA" id="ARBA00001971"/>
    </source>
</evidence>
<dbReference type="PANTHER" id="PTHR24300:SF376">
    <property type="entry name" value="CYTOCHROME P450 15A1"/>
    <property type="match status" value="1"/>
</dbReference>
<feature type="binding site" description="axial binding residue" evidence="8">
    <location>
        <position position="340"/>
    </location>
    <ligand>
        <name>heme</name>
        <dbReference type="ChEBI" id="CHEBI:30413"/>
    </ligand>
    <ligandPart>
        <name>Fe</name>
        <dbReference type="ChEBI" id="CHEBI:18248"/>
    </ligandPart>
</feature>
<dbReference type="GO" id="GO:0008202">
    <property type="term" value="P:steroid metabolic process"/>
    <property type="evidence" value="ECO:0000318"/>
    <property type="project" value="GO_Central"/>
</dbReference>
<keyword evidence="3 8" id="KW-0349">Heme</keyword>
<dbReference type="GO" id="GO:0006082">
    <property type="term" value="P:organic acid metabolic process"/>
    <property type="evidence" value="ECO:0000318"/>
    <property type="project" value="GO_Central"/>
</dbReference>
<dbReference type="PRINTS" id="PR00385">
    <property type="entry name" value="P450"/>
</dbReference>
<protein>
    <recommendedName>
        <fullName evidence="13">Cytochrome P450</fullName>
    </recommendedName>
</protein>
<dbReference type="FunFam" id="1.10.630.10:FF:000236">
    <property type="entry name" value="Uncharacterized protein"/>
    <property type="match status" value="1"/>
</dbReference>
<dbReference type="PROSITE" id="PS00086">
    <property type="entry name" value="CYTOCHROME_P450"/>
    <property type="match status" value="1"/>
</dbReference>
<dbReference type="GO" id="GO:0005506">
    <property type="term" value="F:iron ion binding"/>
    <property type="evidence" value="ECO:0007669"/>
    <property type="project" value="InterPro"/>
</dbReference>
<evidence type="ECO:0008006" key="13">
    <source>
        <dbReference type="Google" id="ProtNLM"/>
    </source>
</evidence>
<reference evidence="11 12" key="1">
    <citation type="journal article" date="2011" name="Science">
        <title>The ecoresponsive genome of Daphnia pulex.</title>
        <authorList>
            <person name="Colbourne J.K."/>
            <person name="Pfrender M.E."/>
            <person name="Gilbert D."/>
            <person name="Thomas W.K."/>
            <person name="Tucker A."/>
            <person name="Oakley T.H."/>
            <person name="Tokishita S."/>
            <person name="Aerts A."/>
            <person name="Arnold G.J."/>
            <person name="Basu M.K."/>
            <person name="Bauer D.J."/>
            <person name="Caceres C.E."/>
            <person name="Carmel L."/>
            <person name="Casola C."/>
            <person name="Choi J.H."/>
            <person name="Detter J.C."/>
            <person name="Dong Q."/>
            <person name="Dusheyko S."/>
            <person name="Eads B.D."/>
            <person name="Frohlich T."/>
            <person name="Geiler-Samerotte K.A."/>
            <person name="Gerlach D."/>
            <person name="Hatcher P."/>
            <person name="Jogdeo S."/>
            <person name="Krijgsveld J."/>
            <person name="Kriventseva E.V."/>
            <person name="Kultz D."/>
            <person name="Laforsch C."/>
            <person name="Lindquist E."/>
            <person name="Lopez J."/>
            <person name="Manak J.R."/>
            <person name="Muller J."/>
            <person name="Pangilinan J."/>
            <person name="Patwardhan R.P."/>
            <person name="Pitluck S."/>
            <person name="Pritham E.J."/>
            <person name="Rechtsteiner A."/>
            <person name="Rho M."/>
            <person name="Rogozin I.B."/>
            <person name="Sakarya O."/>
            <person name="Salamov A."/>
            <person name="Schaack S."/>
            <person name="Shapiro H."/>
            <person name="Shiga Y."/>
            <person name="Skalitzky C."/>
            <person name="Smith Z."/>
            <person name="Souvorov A."/>
            <person name="Sung W."/>
            <person name="Tang Z."/>
            <person name="Tsuchiya D."/>
            <person name="Tu H."/>
            <person name="Vos H."/>
            <person name="Wang M."/>
            <person name="Wolf Y.I."/>
            <person name="Yamagata H."/>
            <person name="Yamada T."/>
            <person name="Ye Y."/>
            <person name="Shaw J.R."/>
            <person name="Andrews J."/>
            <person name="Crease T.J."/>
            <person name="Tang H."/>
            <person name="Lucas S.M."/>
            <person name="Robertson H.M."/>
            <person name="Bork P."/>
            <person name="Koonin E.V."/>
            <person name="Zdobnov E.M."/>
            <person name="Grigoriev I.V."/>
            <person name="Lynch M."/>
            <person name="Boore J.L."/>
        </authorList>
    </citation>
    <scope>NUCLEOTIDE SEQUENCE [LARGE SCALE GENOMIC DNA]</scope>
</reference>
<dbReference type="GO" id="GO:0020037">
    <property type="term" value="F:heme binding"/>
    <property type="evidence" value="ECO:0000318"/>
    <property type="project" value="GO_Central"/>
</dbReference>
<dbReference type="InterPro" id="IPR001128">
    <property type="entry name" value="Cyt_P450"/>
</dbReference>
<dbReference type="SUPFAM" id="SSF48264">
    <property type="entry name" value="Cytochrome P450"/>
    <property type="match status" value="1"/>
</dbReference>
<dbReference type="PRINTS" id="PR00463">
    <property type="entry name" value="EP450I"/>
</dbReference>
<organism evidence="11 12">
    <name type="scientific">Daphnia pulex</name>
    <name type="common">Water flea</name>
    <dbReference type="NCBI Taxonomy" id="6669"/>
    <lineage>
        <taxon>Eukaryota</taxon>
        <taxon>Metazoa</taxon>
        <taxon>Ecdysozoa</taxon>
        <taxon>Arthropoda</taxon>
        <taxon>Crustacea</taxon>
        <taxon>Branchiopoda</taxon>
        <taxon>Diplostraca</taxon>
        <taxon>Cladocera</taxon>
        <taxon>Anomopoda</taxon>
        <taxon>Daphniidae</taxon>
        <taxon>Daphnia</taxon>
    </lineage>
</organism>
<dbReference type="InParanoid" id="E9G8E5"/>
<evidence type="ECO:0000313" key="12">
    <source>
        <dbReference type="Proteomes" id="UP000000305"/>
    </source>
</evidence>
<evidence type="ECO:0000256" key="9">
    <source>
        <dbReference type="RuleBase" id="RU000461"/>
    </source>
</evidence>
<feature type="chain" id="PRO_5003237243" description="Cytochrome P450" evidence="10">
    <location>
        <begin position="22"/>
        <end position="396"/>
    </location>
</feature>
<comment type="cofactor">
    <cofactor evidence="1 8">
        <name>heme</name>
        <dbReference type="ChEBI" id="CHEBI:30413"/>
    </cofactor>
</comment>
<evidence type="ECO:0000313" key="11">
    <source>
        <dbReference type="EMBL" id="EFX83959.1"/>
    </source>
</evidence>
<dbReference type="GO" id="GO:0008395">
    <property type="term" value="F:steroid hydroxylase activity"/>
    <property type="evidence" value="ECO:0000318"/>
    <property type="project" value="GO_Central"/>
</dbReference>
<evidence type="ECO:0000256" key="7">
    <source>
        <dbReference type="ARBA" id="ARBA00023033"/>
    </source>
</evidence>
<keyword evidence="5 9" id="KW-0560">Oxidoreductase</keyword>
<keyword evidence="7 9" id="KW-0503">Monooxygenase</keyword>
<name>E9G8E5_DAPPU</name>
<dbReference type="KEGG" id="dpx:DAPPUDRAFT_239125"/>
<dbReference type="GO" id="GO:0016712">
    <property type="term" value="F:oxidoreductase activity, acting on paired donors, with incorporation or reduction of molecular oxygen, reduced flavin or flavoprotein as one donor, and incorporation of one atom of oxygen"/>
    <property type="evidence" value="ECO:0000318"/>
    <property type="project" value="GO_Central"/>
</dbReference>
<keyword evidence="10" id="KW-0732">Signal</keyword>
<evidence type="ECO:0000256" key="6">
    <source>
        <dbReference type="ARBA" id="ARBA00023004"/>
    </source>
</evidence>
<dbReference type="PANTHER" id="PTHR24300">
    <property type="entry name" value="CYTOCHROME P450 508A4-RELATED"/>
    <property type="match status" value="1"/>
</dbReference>
<dbReference type="InterPro" id="IPR002401">
    <property type="entry name" value="Cyt_P450_E_grp-I"/>
</dbReference>
<keyword evidence="6 8" id="KW-0408">Iron</keyword>
<dbReference type="OMA" id="RNDAFIP"/>
<evidence type="ECO:0000256" key="5">
    <source>
        <dbReference type="ARBA" id="ARBA00023002"/>
    </source>
</evidence>
<dbReference type="Pfam" id="PF00067">
    <property type="entry name" value="p450"/>
    <property type="match status" value="2"/>
</dbReference>
<evidence type="ECO:0000256" key="4">
    <source>
        <dbReference type="ARBA" id="ARBA00022723"/>
    </source>
</evidence>